<keyword evidence="1" id="KW-0472">Membrane</keyword>
<dbReference type="PANTHER" id="PTHR35394">
    <property type="entry name" value="DUF3176 DOMAIN-CONTAINING PROTEIN"/>
    <property type="match status" value="1"/>
</dbReference>
<evidence type="ECO:0000313" key="3">
    <source>
        <dbReference type="Proteomes" id="UP001149165"/>
    </source>
</evidence>
<feature type="transmembrane region" description="Helical" evidence="1">
    <location>
        <begin position="163"/>
        <end position="186"/>
    </location>
</feature>
<feature type="transmembrane region" description="Helical" evidence="1">
    <location>
        <begin position="250"/>
        <end position="271"/>
    </location>
</feature>
<reference evidence="2" key="1">
    <citation type="submission" date="2022-11" db="EMBL/GenBank/DDBJ databases">
        <authorList>
            <person name="Petersen C."/>
        </authorList>
    </citation>
    <scope>NUCLEOTIDE SEQUENCE</scope>
    <source>
        <strain evidence="2">IBT 30069</strain>
    </source>
</reference>
<name>A0A9W9JZN7_9EURO</name>
<gene>
    <name evidence="2" type="ORF">N7456_010872</name>
</gene>
<proteinExistence type="predicted"/>
<dbReference type="Proteomes" id="UP001149165">
    <property type="component" value="Unassembled WGS sequence"/>
</dbReference>
<feature type="transmembrane region" description="Helical" evidence="1">
    <location>
        <begin position="320"/>
        <end position="339"/>
    </location>
</feature>
<reference evidence="2" key="2">
    <citation type="journal article" date="2023" name="IMA Fungus">
        <title>Comparative genomic study of the Penicillium genus elucidates a diverse pangenome and 15 lateral gene transfer events.</title>
        <authorList>
            <person name="Petersen C."/>
            <person name="Sorensen T."/>
            <person name="Nielsen M.R."/>
            <person name="Sondergaard T.E."/>
            <person name="Sorensen J.L."/>
            <person name="Fitzpatrick D.A."/>
            <person name="Frisvad J.C."/>
            <person name="Nielsen K.L."/>
        </authorList>
    </citation>
    <scope>NUCLEOTIDE SEQUENCE</scope>
    <source>
        <strain evidence="2">IBT 30069</strain>
    </source>
</reference>
<accession>A0A9W9JZN7</accession>
<dbReference type="InterPro" id="IPR021514">
    <property type="entry name" value="DUF3176"/>
</dbReference>
<dbReference type="PANTHER" id="PTHR35394:SF5">
    <property type="entry name" value="DUF3176 DOMAIN-CONTAINING PROTEIN"/>
    <property type="match status" value="1"/>
</dbReference>
<evidence type="ECO:0000313" key="2">
    <source>
        <dbReference type="EMBL" id="KAJ5087256.1"/>
    </source>
</evidence>
<organism evidence="2 3">
    <name type="scientific">Penicillium angulare</name>
    <dbReference type="NCBI Taxonomy" id="116970"/>
    <lineage>
        <taxon>Eukaryota</taxon>
        <taxon>Fungi</taxon>
        <taxon>Dikarya</taxon>
        <taxon>Ascomycota</taxon>
        <taxon>Pezizomycotina</taxon>
        <taxon>Eurotiomycetes</taxon>
        <taxon>Eurotiomycetidae</taxon>
        <taxon>Eurotiales</taxon>
        <taxon>Aspergillaceae</taxon>
        <taxon>Penicillium</taxon>
    </lineage>
</organism>
<feature type="transmembrane region" description="Helical" evidence="1">
    <location>
        <begin position="218"/>
        <end position="238"/>
    </location>
</feature>
<evidence type="ECO:0000256" key="1">
    <source>
        <dbReference type="SAM" id="Phobius"/>
    </source>
</evidence>
<feature type="transmembrane region" description="Helical" evidence="1">
    <location>
        <begin position="734"/>
        <end position="757"/>
    </location>
</feature>
<keyword evidence="1" id="KW-1133">Transmembrane helix</keyword>
<keyword evidence="1" id="KW-0812">Transmembrane</keyword>
<comment type="caution">
    <text evidence="2">The sequence shown here is derived from an EMBL/GenBank/DDBJ whole genome shotgun (WGS) entry which is preliminary data.</text>
</comment>
<dbReference type="OrthoDB" id="5242705at2759"/>
<dbReference type="EMBL" id="JAPQKH010000007">
    <property type="protein sequence ID" value="KAJ5087256.1"/>
    <property type="molecule type" value="Genomic_DNA"/>
</dbReference>
<sequence>MSVTGTSAFPLTTLFTPNVECFSYSDTIPNTAIPTGTLTDFTLGNGNVSDCMPPGWHPNSFFSPGICPYGYTVATSSFDHAMSENIAHCCPTTKTSGSHTTGICTTSLTVPQPATRPDGVSVQVTATGINAYDVSVKWRSNDFPKSFSDTPKETEEKSTRTKAIIGAAAAIGFLLATTIIVTLSSLCRRRTRASKTNQNTKKPGLWAYMTLDSWSPETLAICFSIACFVAIFYTLHVYNNKPQPEFPHGITLNTIISILATGSKSSLLFLVGECIGQLRWTSLRNTLKPRPLSHVQAYDSASRGPWGSLMIFKYDKFRSPVMMIGALITILALSFDPFIQQIIKYEDRQIPRHSDKARIKQSRDFASVLFPVNTSIFISTADDAEYTTDFLKTMAIADWSDKTALDPTCPSGQCTWPRFKSIEFCNTCRDITKNSTLVGCEVISPDHANGTQNTIQTSCRISLPEGEMKGNAGIWYEKLFDGDHAHQLVAPTQIVGQVIGDYENTNDGTWKDAIYLGVTKPLFVAAHAEFEILQPTTHGSDITVSELAKAFKLKKVTECAISFCSRTYDIAVSEGLPSTKVVEEDMGIPYWLGDPGLSETCWKPSPEAESNDTEKAHAGTLEVGGQKIADSTMLGFCYIAFTTAFEYLQLSGNSKEVYESLDAGGGSSWGWLGLDPSGADDSFKTAAYRKVLADGLEPTMRNVASTLSSYARQISNSTVLGTAFTTESYVNVRWVYLTLPAALIVFGIALLGLTAFISSHGKSNLWKTSVLPFLYHGLEDVPTTEDDRLESVSKMEKVADNMKVNLGSSATDSRLLIRRAVDSEMPNKKHREQSISDLTVNATSIGEDDSMLRRSR</sequence>
<protein>
    <submittedName>
        <fullName evidence="2">Uncharacterized protein</fullName>
    </submittedName>
</protein>
<dbReference type="Pfam" id="PF11374">
    <property type="entry name" value="DUF3176"/>
    <property type="match status" value="1"/>
</dbReference>
<dbReference type="AlphaFoldDB" id="A0A9W9JZN7"/>
<keyword evidence="3" id="KW-1185">Reference proteome</keyword>